<evidence type="ECO:0000313" key="2">
    <source>
        <dbReference type="Proteomes" id="UP001213646"/>
    </source>
</evidence>
<accession>A0AAW6I4H7</accession>
<evidence type="ECO:0000313" key="1">
    <source>
        <dbReference type="EMBL" id="MDC7150760.1"/>
    </source>
</evidence>
<protein>
    <submittedName>
        <fullName evidence="1">Rpn family recombination-promoting nuclease/putative transposase</fullName>
    </submittedName>
</protein>
<proteinExistence type="predicted"/>
<dbReference type="Pfam" id="PF12784">
    <property type="entry name" value="PDDEXK_2"/>
    <property type="match status" value="1"/>
</dbReference>
<dbReference type="InterPro" id="IPR010106">
    <property type="entry name" value="RpnA"/>
</dbReference>
<gene>
    <name evidence="1" type="ORF">PQG89_15305</name>
</gene>
<dbReference type="PANTHER" id="PTHR41317">
    <property type="entry name" value="PD-(D_E)XK NUCLEASE FAMILY TRANSPOSASE"/>
    <property type="match status" value="1"/>
</dbReference>
<dbReference type="EMBL" id="JAQPYX010000143">
    <property type="protein sequence ID" value="MDC7150760.1"/>
    <property type="molecule type" value="Genomic_DNA"/>
</dbReference>
<name>A0AAW6I4H7_9BACT</name>
<comment type="caution">
    <text evidence="1">The sequence shown here is derived from an EMBL/GenBank/DDBJ whole genome shotgun (WGS) entry which is preliminary data.</text>
</comment>
<sequence>MVVKERLQKEADEVARRRWNYQINKVYVVCILNYIMDPTRPDKYRWDVVRMDRELKVPFSETLNEIYIEMPKFVLPLSACDTLYKKWLYVLNNIEIMERLPQELNNQIFHKLKSIVEIERMTPDQRLEYELSLSVERDLSAALDTSYEDGLERGLEEGIEKGKAQVAANLKKQGINMETIAQCTGLSMEEISRL</sequence>
<reference evidence="1" key="1">
    <citation type="submission" date="2023-01" db="EMBL/GenBank/DDBJ databases">
        <title>Exploring GABA producing Bacteroides strains toward improving mental health.</title>
        <authorList>
            <person name="Yousuf B."/>
            <person name="Bouhlel N.E."/>
            <person name="Mottawea W."/>
            <person name="Hammami R."/>
        </authorList>
    </citation>
    <scope>NUCLEOTIDE SEQUENCE</scope>
    <source>
        <strain evidence="1">UO.H1047</strain>
    </source>
</reference>
<dbReference type="PANTHER" id="PTHR41317:SF1">
    <property type="entry name" value="PD-(D_E)XK NUCLEASE FAMILY TRANSPOSASE"/>
    <property type="match status" value="1"/>
</dbReference>
<dbReference type="NCBIfam" id="TIGR01784">
    <property type="entry name" value="T_den_put_tspse"/>
    <property type="match status" value="1"/>
</dbReference>
<organism evidence="1 2">
    <name type="scientific">Parabacteroides johnsonii</name>
    <dbReference type="NCBI Taxonomy" id="387661"/>
    <lineage>
        <taxon>Bacteria</taxon>
        <taxon>Pseudomonadati</taxon>
        <taxon>Bacteroidota</taxon>
        <taxon>Bacteroidia</taxon>
        <taxon>Bacteroidales</taxon>
        <taxon>Tannerellaceae</taxon>
        <taxon>Parabacteroides</taxon>
    </lineage>
</organism>
<dbReference type="Proteomes" id="UP001213646">
    <property type="component" value="Unassembled WGS sequence"/>
</dbReference>
<dbReference type="RefSeq" id="WP_229090963.1">
    <property type="nucleotide sequence ID" value="NZ_CALEGY010000072.1"/>
</dbReference>
<dbReference type="AlphaFoldDB" id="A0AAW6I4H7"/>